<dbReference type="Gene3D" id="2.40.10.10">
    <property type="entry name" value="Trypsin-like serine proteases"/>
    <property type="match status" value="3"/>
</dbReference>
<evidence type="ECO:0000313" key="11">
    <source>
        <dbReference type="EnsemblMetazoa" id="GBRI012567-PA"/>
    </source>
</evidence>
<name>A0A1A9WAU6_9MUSC</name>
<evidence type="ECO:0000256" key="3">
    <source>
        <dbReference type="ARBA" id="ARBA00022801"/>
    </source>
</evidence>
<dbReference type="AlphaFoldDB" id="A0A1A9WAU6"/>
<dbReference type="CDD" id="cd00190">
    <property type="entry name" value="Tryp_SPc"/>
    <property type="match status" value="2"/>
</dbReference>
<dbReference type="PRINTS" id="PR00722">
    <property type="entry name" value="CHYMOTRYPSIN"/>
</dbReference>
<dbReference type="SMART" id="SM00020">
    <property type="entry name" value="Tryp_SPc"/>
    <property type="match status" value="2"/>
</dbReference>
<feature type="domain" description="Peptidase S1" evidence="10">
    <location>
        <begin position="231"/>
        <end position="454"/>
    </location>
</feature>
<dbReference type="SUPFAM" id="SSF50494">
    <property type="entry name" value="Trypsin-like serine proteases"/>
    <property type="match status" value="2"/>
</dbReference>
<keyword evidence="5" id="KW-1015">Disulfide bond</keyword>
<dbReference type="InterPro" id="IPR001314">
    <property type="entry name" value="Peptidase_S1A"/>
</dbReference>
<dbReference type="EnsemblMetazoa" id="GBRI012567-RA">
    <property type="protein sequence ID" value="GBRI012567-PA"/>
    <property type="gene ID" value="GBRI012567"/>
</dbReference>
<feature type="chain" id="PRO_5008400147" description="Lectizyme" evidence="9">
    <location>
        <begin position="25"/>
        <end position="461"/>
    </location>
</feature>
<dbReference type="Pfam" id="PF00089">
    <property type="entry name" value="Trypsin"/>
    <property type="match status" value="2"/>
</dbReference>
<comment type="similarity">
    <text evidence="1">Belongs to the peptidase S1 family.</text>
</comment>
<evidence type="ECO:0000259" key="10">
    <source>
        <dbReference type="PROSITE" id="PS50240"/>
    </source>
</evidence>
<dbReference type="PROSITE" id="PS50240">
    <property type="entry name" value="TRYPSIN_DOM"/>
    <property type="match status" value="2"/>
</dbReference>
<evidence type="ECO:0000256" key="1">
    <source>
        <dbReference type="ARBA" id="ARBA00007664"/>
    </source>
</evidence>
<reference evidence="11" key="2">
    <citation type="submission" date="2020-05" db="UniProtKB">
        <authorList>
            <consortium name="EnsemblMetazoa"/>
        </authorList>
    </citation>
    <scope>IDENTIFICATION</scope>
    <source>
        <strain evidence="11">IAEA</strain>
    </source>
</reference>
<keyword evidence="2" id="KW-0645">Protease</keyword>
<dbReference type="InterPro" id="IPR009003">
    <property type="entry name" value="Peptidase_S1_PA"/>
</dbReference>
<reference evidence="12" key="1">
    <citation type="submission" date="2014-03" db="EMBL/GenBank/DDBJ databases">
        <authorList>
            <person name="Aksoy S."/>
            <person name="Warren W."/>
            <person name="Wilson R.K."/>
        </authorList>
    </citation>
    <scope>NUCLEOTIDE SEQUENCE [LARGE SCALE GENOMIC DNA]</scope>
    <source>
        <strain evidence="12">IAEA</strain>
    </source>
</reference>
<dbReference type="GO" id="GO:0006508">
    <property type="term" value="P:proteolysis"/>
    <property type="evidence" value="ECO:0007669"/>
    <property type="project" value="UniProtKB-KW"/>
</dbReference>
<keyword evidence="3" id="KW-0378">Hydrolase</keyword>
<evidence type="ECO:0000256" key="4">
    <source>
        <dbReference type="ARBA" id="ARBA00022825"/>
    </source>
</evidence>
<evidence type="ECO:0000256" key="8">
    <source>
        <dbReference type="ARBA" id="ARBA00077177"/>
    </source>
</evidence>
<comment type="function">
    <text evidence="6">Protein with lectin and protease activity involved in the establishment of trypanosome infections in tsetse flies. Binds D-glucosamine and agglutinates bloodstream-form trypanosomes and rabbit red blood cells. Capable of inducing transformation of bloodstream-form trypanosomes into procyclic (midgut) forms in vitro.</text>
</comment>
<dbReference type="InterPro" id="IPR018114">
    <property type="entry name" value="TRYPSIN_HIS"/>
</dbReference>
<accession>A0A1A9WAU6</accession>
<evidence type="ECO:0000313" key="12">
    <source>
        <dbReference type="Proteomes" id="UP000091820"/>
    </source>
</evidence>
<evidence type="ECO:0000256" key="7">
    <source>
        <dbReference type="ARBA" id="ARBA00067663"/>
    </source>
</evidence>
<organism evidence="11 12">
    <name type="scientific">Glossina brevipalpis</name>
    <dbReference type="NCBI Taxonomy" id="37001"/>
    <lineage>
        <taxon>Eukaryota</taxon>
        <taxon>Metazoa</taxon>
        <taxon>Ecdysozoa</taxon>
        <taxon>Arthropoda</taxon>
        <taxon>Hexapoda</taxon>
        <taxon>Insecta</taxon>
        <taxon>Pterygota</taxon>
        <taxon>Neoptera</taxon>
        <taxon>Endopterygota</taxon>
        <taxon>Diptera</taxon>
        <taxon>Brachycera</taxon>
        <taxon>Muscomorpha</taxon>
        <taxon>Hippoboscoidea</taxon>
        <taxon>Glossinidae</taxon>
        <taxon>Glossina</taxon>
    </lineage>
</organism>
<dbReference type="InterPro" id="IPR050430">
    <property type="entry name" value="Peptidase_S1"/>
</dbReference>
<dbReference type="InterPro" id="IPR001254">
    <property type="entry name" value="Trypsin_dom"/>
</dbReference>
<dbReference type="GO" id="GO:0004252">
    <property type="term" value="F:serine-type endopeptidase activity"/>
    <property type="evidence" value="ECO:0007669"/>
    <property type="project" value="InterPro"/>
</dbReference>
<dbReference type="FunFam" id="2.40.10.10:FF:000068">
    <property type="entry name" value="transmembrane protease serine 2"/>
    <property type="match status" value="2"/>
</dbReference>
<dbReference type="Proteomes" id="UP000091820">
    <property type="component" value="Unassembled WGS sequence"/>
</dbReference>
<dbReference type="STRING" id="37001.A0A1A9WAU6"/>
<sequence>MSITCKSNVILLIALAVLFNNCCGTHTNTNAIPKIINGAEAQAGDYPWVVSVRVDNVHTCVGSIVSEQHIITAGHCVQDVRSIPIDLDRVNVRVGSINQYSGGEIISVSSIVIHNECQNFLHDMSIIKLGKSLEFDSKVNKIDLAPKDYDLKSGTSVIVAGWGLNVNGTNSAKLLHLNMTSITNEECDEQVNYGYESVLCLQHPLMEGICRGDYGAGIVDENMLVGVASFAFDGQEASKTDFPYVVSVRLDQFHICGGNIISDKHILTAAHCITEDNDTVSVDRLNVRVGSSNVLAGGDLRSVKSIVLHPNYFDFKNNLALLVLESPLEWSERVSKIPFVKDVTEIPTPDSDVLTAGWGKQSDDSFPVKLHKDIFKMATEEQCDAVYSGNNKSFMCLNHDLRKGICYGDGGNGAVYDGKLIAIANFVVGACGSRYPDVYTNLVPFASWLEDIINADQIKRL</sequence>
<dbReference type="VEuPathDB" id="VectorBase:GBRI012567"/>
<keyword evidence="9" id="KW-0732">Signal</keyword>
<feature type="signal peptide" evidence="9">
    <location>
        <begin position="1"/>
        <end position="24"/>
    </location>
</feature>
<proteinExistence type="inferred from homology"/>
<dbReference type="PANTHER" id="PTHR24276:SF91">
    <property type="entry name" value="AT26814P-RELATED"/>
    <property type="match status" value="1"/>
</dbReference>
<dbReference type="InterPro" id="IPR043504">
    <property type="entry name" value="Peptidase_S1_PA_chymotrypsin"/>
</dbReference>
<evidence type="ECO:0000256" key="5">
    <source>
        <dbReference type="ARBA" id="ARBA00023157"/>
    </source>
</evidence>
<evidence type="ECO:0000256" key="2">
    <source>
        <dbReference type="ARBA" id="ARBA00022670"/>
    </source>
</evidence>
<feature type="domain" description="Peptidase S1" evidence="10">
    <location>
        <begin position="35"/>
        <end position="234"/>
    </location>
</feature>
<dbReference type="PANTHER" id="PTHR24276">
    <property type="entry name" value="POLYSERASE-RELATED"/>
    <property type="match status" value="1"/>
</dbReference>
<evidence type="ECO:0000256" key="6">
    <source>
        <dbReference type="ARBA" id="ARBA00057221"/>
    </source>
</evidence>
<keyword evidence="12" id="KW-1185">Reference proteome</keyword>
<dbReference type="PROSITE" id="PS00134">
    <property type="entry name" value="TRYPSIN_HIS"/>
    <property type="match status" value="1"/>
</dbReference>
<keyword evidence="4" id="KW-0720">Serine protease</keyword>
<protein>
    <recommendedName>
        <fullName evidence="7">Lectizyme</fullName>
    </recommendedName>
    <alternativeName>
        <fullName evidence="8">Proteolytic lectin</fullName>
    </alternativeName>
</protein>
<evidence type="ECO:0000256" key="9">
    <source>
        <dbReference type="SAM" id="SignalP"/>
    </source>
</evidence>